<dbReference type="AlphaFoldDB" id="A0AA39ZVJ8"/>
<evidence type="ECO:0000313" key="2">
    <source>
        <dbReference type="Proteomes" id="UP001172102"/>
    </source>
</evidence>
<name>A0AA39ZVJ8_9PEZI</name>
<accession>A0AA39ZVJ8</accession>
<gene>
    <name evidence="1" type="ORF">B0H67DRAFT_591040</name>
</gene>
<proteinExistence type="predicted"/>
<dbReference type="InterPro" id="IPR015424">
    <property type="entry name" value="PyrdxlP-dep_Trfase"/>
</dbReference>
<evidence type="ECO:0000313" key="1">
    <source>
        <dbReference type="EMBL" id="KAK0704289.1"/>
    </source>
</evidence>
<organism evidence="1 2">
    <name type="scientific">Lasiosphaeris hirsuta</name>
    <dbReference type="NCBI Taxonomy" id="260670"/>
    <lineage>
        <taxon>Eukaryota</taxon>
        <taxon>Fungi</taxon>
        <taxon>Dikarya</taxon>
        <taxon>Ascomycota</taxon>
        <taxon>Pezizomycotina</taxon>
        <taxon>Sordariomycetes</taxon>
        <taxon>Sordariomycetidae</taxon>
        <taxon>Sordariales</taxon>
        <taxon>Lasiosphaeriaceae</taxon>
        <taxon>Lasiosphaeris</taxon>
    </lineage>
</organism>
<dbReference type="SUPFAM" id="SSF53383">
    <property type="entry name" value="PLP-dependent transferases"/>
    <property type="match status" value="1"/>
</dbReference>
<sequence length="629" mass="66863">MATTNTASPTAHQPNPSHLSATEVENCLRSVGPIFHVLPPNRRALWTTISFALQPPSIADKGGSAAFSLKVYKEWVKRAPLPHGDGGAPLSLTYSESAGGSFGLDIRPHVLGCGKTELENALASLYAVALQVAVEQHLTEGGDERLHLSSGGNLYFCPPHPVPGAIIRGTCTCSPPSRNAIGSACTRLNNLWNRAESFNGAFDDVRHRISAALGLQTRHHIVLHPSGTDAEYTPLLIGTGSAKALGCSGVVNVVVGVGEVGSNTPNAAGGRHFSKFVPSGGAVSAKALVGNFPQGTDVLELGARLADGSKVPNFDQQVVEAIEQAEARLEKPFYLVHALSGSKLGSCITHRKLVTDIQTRLGNRVLIVLDACQGRTESEELDWYLSRGAVVLMTASKFYGAPGFCGMAVVPDSAASLLREGVTVPPGLADYLTKYQVPSDLKAFRTALPAEPINVGLLLRWTCGVEEMERLARVGSDARGGIRRWVYAVKDLIRRECPNLELMPESSCPTSEASQLGGVNSIISFRLLTSEDRAPLATAALKQIHRWLTADVSGLLPDCAGEEERRLAALRCFIGQPVAIGDLAVLRLAIGAALAAELGEDPSVLETVLREDEKVLGKIGVLLKYHKAM</sequence>
<dbReference type="EMBL" id="JAUKUA010000007">
    <property type="protein sequence ID" value="KAK0704289.1"/>
    <property type="molecule type" value="Genomic_DNA"/>
</dbReference>
<dbReference type="Proteomes" id="UP001172102">
    <property type="component" value="Unassembled WGS sequence"/>
</dbReference>
<reference evidence="1" key="1">
    <citation type="submission" date="2023-06" db="EMBL/GenBank/DDBJ databases">
        <title>Genome-scale phylogeny and comparative genomics of the fungal order Sordariales.</title>
        <authorList>
            <consortium name="Lawrence Berkeley National Laboratory"/>
            <person name="Hensen N."/>
            <person name="Bonometti L."/>
            <person name="Westerberg I."/>
            <person name="Brannstrom I.O."/>
            <person name="Guillou S."/>
            <person name="Cros-Aarteil S."/>
            <person name="Calhoun S."/>
            <person name="Haridas S."/>
            <person name="Kuo A."/>
            <person name="Mondo S."/>
            <person name="Pangilinan J."/>
            <person name="Riley R."/>
            <person name="Labutti K."/>
            <person name="Andreopoulos B."/>
            <person name="Lipzen A."/>
            <person name="Chen C."/>
            <person name="Yanf M."/>
            <person name="Daum C."/>
            <person name="Ng V."/>
            <person name="Clum A."/>
            <person name="Steindorff A."/>
            <person name="Ohm R."/>
            <person name="Martin F."/>
            <person name="Silar P."/>
            <person name="Natvig D."/>
            <person name="Lalanne C."/>
            <person name="Gautier V."/>
            <person name="Ament-Velasquez S.L."/>
            <person name="Kruys A."/>
            <person name="Hutchinson M.I."/>
            <person name="Powell A.J."/>
            <person name="Barry K."/>
            <person name="Miller A.N."/>
            <person name="Grigoriev I.V."/>
            <person name="Debuchy R."/>
            <person name="Gladieux P."/>
            <person name="Thoren M.H."/>
            <person name="Johannesson H."/>
        </authorList>
    </citation>
    <scope>NUCLEOTIDE SEQUENCE</scope>
    <source>
        <strain evidence="1">SMH4607-1</strain>
    </source>
</reference>
<comment type="caution">
    <text evidence="1">The sequence shown here is derived from an EMBL/GenBank/DDBJ whole genome shotgun (WGS) entry which is preliminary data.</text>
</comment>
<keyword evidence="2" id="KW-1185">Reference proteome</keyword>
<protein>
    <submittedName>
        <fullName evidence="1">Uncharacterized protein</fullName>
    </submittedName>
</protein>